<dbReference type="PROSITE" id="PS51257">
    <property type="entry name" value="PROKAR_LIPOPROTEIN"/>
    <property type="match status" value="1"/>
</dbReference>
<accession>A0ABP8DYB5</accession>
<organism evidence="2 3">
    <name type="scientific">Frondihabitans peucedani</name>
    <dbReference type="NCBI Taxonomy" id="598626"/>
    <lineage>
        <taxon>Bacteria</taxon>
        <taxon>Bacillati</taxon>
        <taxon>Actinomycetota</taxon>
        <taxon>Actinomycetes</taxon>
        <taxon>Micrococcales</taxon>
        <taxon>Microbacteriaceae</taxon>
        <taxon>Frondihabitans</taxon>
    </lineage>
</organism>
<dbReference type="Proteomes" id="UP001501594">
    <property type="component" value="Unassembled WGS sequence"/>
</dbReference>
<evidence type="ECO:0000313" key="3">
    <source>
        <dbReference type="Proteomes" id="UP001501594"/>
    </source>
</evidence>
<name>A0ABP8DYB5_9MICO</name>
<dbReference type="EMBL" id="BAABAU010000001">
    <property type="protein sequence ID" value="GAA4264922.1"/>
    <property type="molecule type" value="Genomic_DNA"/>
</dbReference>
<gene>
    <name evidence="2" type="ORF">GCM10022256_05340</name>
</gene>
<keyword evidence="3" id="KW-1185">Reference proteome</keyword>
<feature type="region of interest" description="Disordered" evidence="1">
    <location>
        <begin position="172"/>
        <end position="191"/>
    </location>
</feature>
<evidence type="ECO:0000256" key="1">
    <source>
        <dbReference type="SAM" id="MobiDB-lite"/>
    </source>
</evidence>
<protein>
    <submittedName>
        <fullName evidence="2">Uncharacterized protein</fullName>
    </submittedName>
</protein>
<comment type="caution">
    <text evidence="2">The sequence shown here is derived from an EMBL/GenBank/DDBJ whole genome shotgun (WGS) entry which is preliminary data.</text>
</comment>
<reference evidence="3" key="1">
    <citation type="journal article" date="2019" name="Int. J. Syst. Evol. Microbiol.">
        <title>The Global Catalogue of Microorganisms (GCM) 10K type strain sequencing project: providing services to taxonomists for standard genome sequencing and annotation.</title>
        <authorList>
            <consortium name="The Broad Institute Genomics Platform"/>
            <consortium name="The Broad Institute Genome Sequencing Center for Infectious Disease"/>
            <person name="Wu L."/>
            <person name="Ma J."/>
        </authorList>
    </citation>
    <scope>NUCLEOTIDE SEQUENCE [LARGE SCALE GENOMIC DNA]</scope>
    <source>
        <strain evidence="3">JCM 17442</strain>
    </source>
</reference>
<evidence type="ECO:0000313" key="2">
    <source>
        <dbReference type="EMBL" id="GAA4264922.1"/>
    </source>
</evidence>
<sequence length="191" mass="20320">MTRAASVPVLGLVRLLVGLVLVATLAGCSARPRVNTDVSLQQTELDAHAVVAAALRSLPAAGRGPSEELVDDSAWCSDTDPSVQQWIHRSSVAYDRGVDTRSLALRIVDDKRTAGWRVVDDSSDGETVNMLLEHDAERQTSIRLLRVTAAPTTPDFRPTVSVGVTGPCVVVGQDGEQPTEMNGHPPTLGHP</sequence>
<proteinExistence type="predicted"/>
<dbReference type="RefSeq" id="WP_344793490.1">
    <property type="nucleotide sequence ID" value="NZ_BAABAU010000001.1"/>
</dbReference>